<keyword evidence="2" id="KW-1185">Reference proteome</keyword>
<reference evidence="1 2" key="1">
    <citation type="submission" date="2023-04" db="EMBL/GenBank/DDBJ databases">
        <title>Marinoamorphus aggregata gen. nov., sp. Nov., isolate from tissue of brittle star Ophioplocus japonicus.</title>
        <authorList>
            <person name="Kawano K."/>
            <person name="Sawayama S."/>
            <person name="Nakagawa S."/>
        </authorList>
    </citation>
    <scope>NUCLEOTIDE SEQUENCE [LARGE SCALE GENOMIC DNA]</scope>
    <source>
        <strain evidence="1 2">NKW23</strain>
    </source>
</reference>
<name>A0ABQ6LPS0_9RHOB</name>
<accession>A0ABQ6LPS0</accession>
<proteinExistence type="predicted"/>
<evidence type="ECO:0000313" key="1">
    <source>
        <dbReference type="EMBL" id="GMG83368.1"/>
    </source>
</evidence>
<dbReference type="EMBL" id="BSYI01000018">
    <property type="protein sequence ID" value="GMG83368.1"/>
    <property type="molecule type" value="Genomic_DNA"/>
</dbReference>
<sequence>MEGRPVPMRVQYVEGHAAVIARLSGVVEAGDIRASLQFAFGAGLVRPGVARLVAVDQGAALHRLDLPALARIQRAVLLEESRGGRAPAFRSVLCAPYGLHRPIAWLYKAQWDMLDLPGVRFDVVEREAEALALLGIPADATLGPEIDLDRR</sequence>
<protein>
    <submittedName>
        <fullName evidence="1">Uncharacterized protein</fullName>
    </submittedName>
</protein>
<comment type="caution">
    <text evidence="1">The sequence shown here is derived from an EMBL/GenBank/DDBJ whole genome shotgun (WGS) entry which is preliminary data.</text>
</comment>
<gene>
    <name evidence="1" type="ORF">LNKW23_25810</name>
</gene>
<dbReference type="RefSeq" id="WP_285672162.1">
    <property type="nucleotide sequence ID" value="NZ_BSYI01000018.1"/>
</dbReference>
<organism evidence="1 2">
    <name type="scientific">Paralimibaculum aggregatum</name>
    <dbReference type="NCBI Taxonomy" id="3036245"/>
    <lineage>
        <taxon>Bacteria</taxon>
        <taxon>Pseudomonadati</taxon>
        <taxon>Pseudomonadota</taxon>
        <taxon>Alphaproteobacteria</taxon>
        <taxon>Rhodobacterales</taxon>
        <taxon>Paracoccaceae</taxon>
        <taxon>Paralimibaculum</taxon>
    </lineage>
</organism>
<dbReference type="Proteomes" id="UP001239909">
    <property type="component" value="Unassembled WGS sequence"/>
</dbReference>
<evidence type="ECO:0000313" key="2">
    <source>
        <dbReference type="Proteomes" id="UP001239909"/>
    </source>
</evidence>